<evidence type="ECO:0000313" key="2">
    <source>
        <dbReference type="EMBL" id="PPQ28601.1"/>
    </source>
</evidence>
<gene>
    <name evidence="2" type="ORF">CCR94_17300</name>
</gene>
<feature type="region of interest" description="Disordered" evidence="1">
    <location>
        <begin position="1"/>
        <end position="56"/>
    </location>
</feature>
<dbReference type="Proteomes" id="UP000239089">
    <property type="component" value="Unassembled WGS sequence"/>
</dbReference>
<accession>A0A2S6N1V2</accession>
<protein>
    <recommendedName>
        <fullName evidence="4">Molecular chaperone DnaJ</fullName>
    </recommendedName>
</protein>
<evidence type="ECO:0008006" key="4">
    <source>
        <dbReference type="Google" id="ProtNLM"/>
    </source>
</evidence>
<dbReference type="Gene3D" id="6.20.20.10">
    <property type="match status" value="1"/>
</dbReference>
<sequence length="64" mass="6675">MVQSVLPFRQHTPEDDPAQGAPGTGQDVCPQCEGTGKQVDKAGEPTDHPCERCDGTGKVIQGIG</sequence>
<name>A0A2S6N1V2_9HYPH</name>
<evidence type="ECO:0000313" key="3">
    <source>
        <dbReference type="Proteomes" id="UP000239089"/>
    </source>
</evidence>
<dbReference type="InterPro" id="IPR036410">
    <property type="entry name" value="HSP_DnaJ_Cys-rich_dom_sf"/>
</dbReference>
<dbReference type="RefSeq" id="WP_104509100.1">
    <property type="nucleotide sequence ID" value="NZ_JACIGC010000006.1"/>
</dbReference>
<feature type="compositionally biased region" description="Basic and acidic residues" evidence="1">
    <location>
        <begin position="38"/>
        <end position="55"/>
    </location>
</feature>
<dbReference type="EMBL" id="NHSJ01000106">
    <property type="protein sequence ID" value="PPQ28601.1"/>
    <property type="molecule type" value="Genomic_DNA"/>
</dbReference>
<dbReference type="OrthoDB" id="7307073at2"/>
<reference evidence="2 3" key="1">
    <citation type="journal article" date="2018" name="Arch. Microbiol.">
        <title>New insights into the metabolic potential of the phototrophic purple bacterium Rhodopila globiformis DSM 161(T) from its draft genome sequence and evidence for a vanadium-dependent nitrogenase.</title>
        <authorList>
            <person name="Imhoff J.F."/>
            <person name="Rahn T."/>
            <person name="Kunzel S."/>
            <person name="Neulinger S.C."/>
        </authorList>
    </citation>
    <scope>NUCLEOTIDE SEQUENCE [LARGE SCALE GENOMIC DNA]</scope>
    <source>
        <strain evidence="2 3">DSM 16996</strain>
    </source>
</reference>
<organism evidence="2 3">
    <name type="scientific">Rhodoblastus sphagnicola</name>
    <dbReference type="NCBI Taxonomy" id="333368"/>
    <lineage>
        <taxon>Bacteria</taxon>
        <taxon>Pseudomonadati</taxon>
        <taxon>Pseudomonadota</taxon>
        <taxon>Alphaproteobacteria</taxon>
        <taxon>Hyphomicrobiales</taxon>
        <taxon>Rhodoblastaceae</taxon>
        <taxon>Rhodoblastus</taxon>
    </lineage>
</organism>
<keyword evidence="3" id="KW-1185">Reference proteome</keyword>
<evidence type="ECO:0000256" key="1">
    <source>
        <dbReference type="SAM" id="MobiDB-lite"/>
    </source>
</evidence>
<dbReference type="AlphaFoldDB" id="A0A2S6N1V2"/>
<proteinExistence type="predicted"/>
<comment type="caution">
    <text evidence="2">The sequence shown here is derived from an EMBL/GenBank/DDBJ whole genome shotgun (WGS) entry which is preliminary data.</text>
</comment>
<dbReference type="SUPFAM" id="SSF57938">
    <property type="entry name" value="DnaJ/Hsp40 cysteine-rich domain"/>
    <property type="match status" value="1"/>
</dbReference>